<feature type="transmembrane region" description="Helical" evidence="6">
    <location>
        <begin position="670"/>
        <end position="694"/>
    </location>
</feature>
<dbReference type="GO" id="GO:0005384">
    <property type="term" value="F:manganese ion transmembrane transporter activity"/>
    <property type="evidence" value="ECO:0007669"/>
    <property type="project" value="TreeGrafter"/>
</dbReference>
<feature type="region of interest" description="Disordered" evidence="5">
    <location>
        <begin position="353"/>
        <end position="394"/>
    </location>
</feature>
<name>A0A161HFA9_9ASCO</name>
<dbReference type="Pfam" id="PF01566">
    <property type="entry name" value="Nramp"/>
    <property type="match status" value="2"/>
</dbReference>
<feature type="compositionally biased region" description="Low complexity" evidence="5">
    <location>
        <begin position="445"/>
        <end position="460"/>
    </location>
</feature>
<dbReference type="EMBL" id="CP014502">
    <property type="protein sequence ID" value="ANB14180.1"/>
    <property type="molecule type" value="Genomic_DNA"/>
</dbReference>
<dbReference type="GeneID" id="30037348"/>
<dbReference type="GO" id="GO:0005886">
    <property type="term" value="C:plasma membrane"/>
    <property type="evidence" value="ECO:0007669"/>
    <property type="project" value="TreeGrafter"/>
</dbReference>
<comment type="subcellular location">
    <subcellularLocation>
        <location evidence="1">Membrane</location>
        <topology evidence="1">Multi-pass membrane protein</topology>
    </subcellularLocation>
</comment>
<feature type="transmembrane region" description="Helical" evidence="6">
    <location>
        <begin position="894"/>
        <end position="920"/>
    </location>
</feature>
<dbReference type="NCBIfam" id="TIGR01197">
    <property type="entry name" value="nramp"/>
    <property type="match status" value="1"/>
</dbReference>
<dbReference type="PANTHER" id="PTHR11706:SF50">
    <property type="entry name" value="MANGANESE TRANSPORTER SMF2"/>
    <property type="match status" value="1"/>
</dbReference>
<feature type="transmembrane region" description="Helical" evidence="6">
    <location>
        <begin position="751"/>
        <end position="770"/>
    </location>
</feature>
<feature type="compositionally biased region" description="Polar residues" evidence="5">
    <location>
        <begin position="16"/>
        <end position="27"/>
    </location>
</feature>
<evidence type="ECO:0000256" key="3">
    <source>
        <dbReference type="ARBA" id="ARBA00022989"/>
    </source>
</evidence>
<feature type="compositionally biased region" description="Low complexity" evidence="5">
    <location>
        <begin position="211"/>
        <end position="222"/>
    </location>
</feature>
<feature type="region of interest" description="Disordered" evidence="5">
    <location>
        <begin position="419"/>
        <end position="541"/>
    </location>
</feature>
<feature type="compositionally biased region" description="Low complexity" evidence="5">
    <location>
        <begin position="230"/>
        <end position="240"/>
    </location>
</feature>
<evidence type="ECO:0000256" key="5">
    <source>
        <dbReference type="SAM" id="MobiDB-lite"/>
    </source>
</evidence>
<dbReference type="Proteomes" id="UP000189580">
    <property type="component" value="Chromosome d"/>
</dbReference>
<feature type="compositionally biased region" description="Basic and acidic residues" evidence="5">
    <location>
        <begin position="28"/>
        <end position="39"/>
    </location>
</feature>
<evidence type="ECO:0000256" key="4">
    <source>
        <dbReference type="ARBA" id="ARBA00023136"/>
    </source>
</evidence>
<dbReference type="PANTHER" id="PTHR11706">
    <property type="entry name" value="SOLUTE CARRIER PROTEIN FAMILY 11 MEMBER"/>
    <property type="match status" value="1"/>
</dbReference>
<feature type="transmembrane region" description="Helical" evidence="6">
    <location>
        <begin position="971"/>
        <end position="988"/>
    </location>
</feature>
<keyword evidence="8" id="KW-1185">Reference proteome</keyword>
<evidence type="ECO:0000313" key="8">
    <source>
        <dbReference type="Proteomes" id="UP000189580"/>
    </source>
</evidence>
<feature type="compositionally biased region" description="Low complexity" evidence="5">
    <location>
        <begin position="156"/>
        <end position="187"/>
    </location>
</feature>
<evidence type="ECO:0000256" key="1">
    <source>
        <dbReference type="ARBA" id="ARBA00004141"/>
    </source>
</evidence>
<dbReference type="RefSeq" id="XP_018736657.1">
    <property type="nucleotide sequence ID" value="XM_018882262.1"/>
</dbReference>
<sequence>MNCPTRDTEPAGRIGHNQNPPLFNNDTNTRRSFDKDQDRTCGGNDMNLDSTQDAGGGGPDFTLLQKRDGDLTNDGIAHGSGGVVNGDGSDATRRDVNDSLNTTTTSTTLSAAISSGSSTGSSGDFSTGSSTAPSTSLTKTSTHSVKGSTTASIAGSTNSINGSTDSINSSIDSSTANSTTSISGSTTPLTSNHATSSTTTKLFASSYPTDSRSVSSVRYTTSAGAVRNATTEPTTTVHGTPNSSLVTPAIVAAAPRSGSDDSETLASPASLASSSRLLESAPILYTSLDPPANYRPDAPDDPNPKYLSLNRGLVLAKGPDSGLLQSALSNTPQNIVDNNSVAVKKVRFNTKPPEEFSHSFDFDTSQDDGEYGNESIDEDEDDFDSTDLDPRASQYSANIPLLQQIDNIRRLREQGQVDTNSISNLNSQFGSRSKPRTLHSTHTVTSDMTPSTSADTPSPASRRRNSYLKPSAPISSYGTSTTEQLDPPGGPSLSDPNRNTTMPGGPDLGTTAESNIDRRGSSGTANSTGSGRSYSPSSSSILNSSMSFKEKIDYIITHSRKVAFKYARFIGPGIMVSVAYLDPGNYSTAVTAGAMYQYKHLFVILLSNVFAVFLQILCVKLGSVTGLDLAQNCREHLPRWLCIAIYILAEIAIIATDLAEVVGTAIALNILFNIPLAIGVLLTVLDVLIVLMAYRPNGPVKFVRYFEYLVSVLVFVVVLCFAVELMSIGPIGLGTVLKGFLPSPELVESDGLYMSCGILGATVMPHSLYLGSGLVQPRLREFDTKHGYFSDDSSSGTTPNIIQDIEDEIEEVLHASSASIYSSNSSWEASRYRPSIHAIKYAMNFSIAELVMSLFTVAIFVNSAILIVAAATLAHSPEAEDADLFSIYDMLWKYLGHFAAVIFALALLFSGQSAGIVCTLAGQMVSEGFLHWSFQPWIRRLITRAIAIAPCLLVALFVGRKGLADVLNASQVVLSLLLPFVSAPLLYFTQSKKIMSVRITDRTPVTTSGSDGYTAVETDETTVGTNSPAVAYLDMSNSKLTNGIAIFIFVFVSSLNAFLILSMALGADVKM</sequence>
<keyword evidence="2 6" id="KW-0812">Transmembrane</keyword>
<proteinExistence type="inferred from homology"/>
<dbReference type="OrthoDB" id="409173at2759"/>
<feature type="compositionally biased region" description="Low complexity" evidence="5">
    <location>
        <begin position="521"/>
        <end position="541"/>
    </location>
</feature>
<evidence type="ECO:0000313" key="7">
    <source>
        <dbReference type="EMBL" id="ANB14180.1"/>
    </source>
</evidence>
<protein>
    <submittedName>
        <fullName evidence="7">Divalent metal ion transporter SMF2</fullName>
    </submittedName>
</protein>
<dbReference type="KEGG" id="slb:AWJ20_5139"/>
<feature type="region of interest" description="Disordered" evidence="5">
    <location>
        <begin position="1"/>
        <end position="246"/>
    </location>
</feature>
<keyword evidence="3 6" id="KW-1133">Transmembrane helix</keyword>
<feature type="transmembrane region" description="Helical" evidence="6">
    <location>
        <begin position="941"/>
        <end position="959"/>
    </location>
</feature>
<dbReference type="HAMAP" id="MF_00221">
    <property type="entry name" value="NRAMP"/>
    <property type="match status" value="1"/>
</dbReference>
<feature type="compositionally biased region" description="Polar residues" evidence="5">
    <location>
        <begin position="133"/>
        <end position="155"/>
    </location>
</feature>
<keyword evidence="4 6" id="KW-0472">Membrane</keyword>
<accession>A0A161HFA9</accession>
<feature type="transmembrane region" description="Helical" evidence="6">
    <location>
        <begin position="706"/>
        <end position="731"/>
    </location>
</feature>
<feature type="transmembrane region" description="Helical" evidence="6">
    <location>
        <begin position="601"/>
        <end position="619"/>
    </location>
</feature>
<dbReference type="AlphaFoldDB" id="A0A161HFA9"/>
<feature type="compositionally biased region" description="Polar residues" evidence="5">
    <location>
        <begin position="419"/>
        <end position="431"/>
    </location>
</feature>
<dbReference type="GO" id="GO:0030026">
    <property type="term" value="P:intracellular manganese ion homeostasis"/>
    <property type="evidence" value="ECO:0007669"/>
    <property type="project" value="TreeGrafter"/>
</dbReference>
<reference evidence="7 8" key="1">
    <citation type="submission" date="2016-02" db="EMBL/GenBank/DDBJ databases">
        <title>Complete genome sequence and transcriptome regulation of the pentose utilising yeast Sugiyamaella lignohabitans.</title>
        <authorList>
            <person name="Bellasio M."/>
            <person name="Peymann A."/>
            <person name="Valli M."/>
            <person name="Sipitzky M."/>
            <person name="Graf A."/>
            <person name="Sauer M."/>
            <person name="Marx H."/>
            <person name="Mattanovich D."/>
        </authorList>
    </citation>
    <scope>NUCLEOTIDE SEQUENCE [LARGE SCALE GENOMIC DNA]</scope>
    <source>
        <strain evidence="7 8">CBS 10342</strain>
    </source>
</reference>
<organism evidence="7 8">
    <name type="scientific">Sugiyamaella lignohabitans</name>
    <dbReference type="NCBI Taxonomy" id="796027"/>
    <lineage>
        <taxon>Eukaryota</taxon>
        <taxon>Fungi</taxon>
        <taxon>Dikarya</taxon>
        <taxon>Ascomycota</taxon>
        <taxon>Saccharomycotina</taxon>
        <taxon>Dipodascomycetes</taxon>
        <taxon>Dipodascales</taxon>
        <taxon>Trichomonascaceae</taxon>
        <taxon>Sugiyamaella</taxon>
    </lineage>
</organism>
<feature type="compositionally biased region" description="Basic and acidic residues" evidence="5">
    <location>
        <begin position="1"/>
        <end position="10"/>
    </location>
</feature>
<feature type="compositionally biased region" description="Polar residues" evidence="5">
    <location>
        <begin position="473"/>
        <end position="484"/>
    </location>
</feature>
<feature type="compositionally biased region" description="Acidic residues" evidence="5">
    <location>
        <begin position="364"/>
        <end position="387"/>
    </location>
</feature>
<dbReference type="PRINTS" id="PR00447">
    <property type="entry name" value="NATRESASSCMP"/>
</dbReference>
<feature type="transmembrane region" description="Helical" evidence="6">
    <location>
        <begin position="640"/>
        <end position="658"/>
    </location>
</feature>
<dbReference type="InterPro" id="IPR001046">
    <property type="entry name" value="NRAMP_fam"/>
</dbReference>
<feature type="transmembrane region" description="Helical" evidence="6">
    <location>
        <begin position="1044"/>
        <end position="1065"/>
    </location>
</feature>
<dbReference type="NCBIfam" id="NF037982">
    <property type="entry name" value="Nramp_1"/>
    <property type="match status" value="1"/>
</dbReference>
<feature type="region of interest" description="Disordered" evidence="5">
    <location>
        <begin position="287"/>
        <end position="306"/>
    </location>
</feature>
<feature type="transmembrane region" description="Helical" evidence="6">
    <location>
        <begin position="850"/>
        <end position="874"/>
    </location>
</feature>
<gene>
    <name evidence="7" type="primary">SMF2</name>
    <name evidence="7" type="ORF">AWJ20_5139</name>
</gene>
<evidence type="ECO:0000256" key="6">
    <source>
        <dbReference type="SAM" id="Phobius"/>
    </source>
</evidence>
<dbReference type="GO" id="GO:0034755">
    <property type="term" value="P:iron ion transmembrane transport"/>
    <property type="evidence" value="ECO:0007669"/>
    <property type="project" value="TreeGrafter"/>
</dbReference>
<feature type="compositionally biased region" description="Low complexity" evidence="5">
    <location>
        <begin position="102"/>
        <end position="132"/>
    </location>
</feature>
<evidence type="ECO:0000256" key="2">
    <source>
        <dbReference type="ARBA" id="ARBA00022692"/>
    </source>
</evidence>
<feature type="compositionally biased region" description="Polar residues" evidence="5">
    <location>
        <begin position="188"/>
        <end position="210"/>
    </location>
</feature>
<dbReference type="GO" id="GO:0015086">
    <property type="term" value="F:cadmium ion transmembrane transporter activity"/>
    <property type="evidence" value="ECO:0007669"/>
    <property type="project" value="TreeGrafter"/>
</dbReference>